<keyword evidence="1" id="KW-0436">Ligase</keyword>
<dbReference type="EMBL" id="BALG01000256">
    <property type="protein sequence ID" value="GAC43819.1"/>
    <property type="molecule type" value="Genomic_DNA"/>
</dbReference>
<gene>
    <name evidence="1" type="ORF">PPOP_3219</name>
</gene>
<proteinExistence type="predicted"/>
<sequence length="93" mass="10930">MSSAMGLFLLSVLAFIWVLITRKRTSVQEKLYLVLISNDELKSFVNLREKVKSLLREKNKKEAFRYVSQETGFGTLYTLKYIDFVEKELENDD</sequence>
<evidence type="ECO:0000313" key="2">
    <source>
        <dbReference type="Proteomes" id="UP000029453"/>
    </source>
</evidence>
<organism evidence="1 2">
    <name type="scientific">Paenibacillus popilliae ATCC 14706</name>
    <dbReference type="NCBI Taxonomy" id="1212764"/>
    <lineage>
        <taxon>Bacteria</taxon>
        <taxon>Bacillati</taxon>
        <taxon>Bacillota</taxon>
        <taxon>Bacilli</taxon>
        <taxon>Bacillales</taxon>
        <taxon>Paenibacillaceae</taxon>
        <taxon>Paenibacillus</taxon>
    </lineage>
</organism>
<evidence type="ECO:0000313" key="1">
    <source>
        <dbReference type="EMBL" id="GAC43819.1"/>
    </source>
</evidence>
<reference evidence="1 2" key="1">
    <citation type="submission" date="2012-10" db="EMBL/GenBank/DDBJ databases">
        <title>Draft Genome Sequence of Paenibacillus popilliae ATCC 14706T.</title>
        <authorList>
            <person name="Iiyama K."/>
            <person name="Mori K."/>
            <person name="Mon H."/>
            <person name="Chieda Y."/>
            <person name="Lee J.M."/>
            <person name="Kusakabe T."/>
            <person name="Tashiro K."/>
            <person name="Asano S."/>
            <person name="Yasunaga-Aoki C."/>
            <person name="Shimizu S."/>
        </authorList>
    </citation>
    <scope>NUCLEOTIDE SEQUENCE [LARGE SCALE GENOMIC DNA]</scope>
    <source>
        <strain evidence="1 2">ATCC 14706</strain>
    </source>
</reference>
<dbReference type="GO" id="GO:0016874">
    <property type="term" value="F:ligase activity"/>
    <property type="evidence" value="ECO:0007669"/>
    <property type="project" value="UniProtKB-KW"/>
</dbReference>
<dbReference type="AlphaFoldDB" id="M9M419"/>
<keyword evidence="2" id="KW-1185">Reference proteome</keyword>
<comment type="caution">
    <text evidence="1">The sequence shown here is derived from an EMBL/GenBank/DDBJ whole genome shotgun (WGS) entry which is preliminary data.</text>
</comment>
<name>M9M419_PAEPP</name>
<protein>
    <submittedName>
        <fullName evidence="1">Acyl-coenzyme A synthetases/AMP-(Fatty) acid ligase</fullName>
    </submittedName>
</protein>
<accession>M9M419</accession>
<dbReference type="RefSeq" id="WP_006287529.1">
    <property type="nucleotide sequence ID" value="NZ_BALG01000256.1"/>
</dbReference>
<dbReference type="Proteomes" id="UP000029453">
    <property type="component" value="Unassembled WGS sequence"/>
</dbReference>